<accession>A0A173XSW2</accession>
<dbReference type="AlphaFoldDB" id="A0A173XSW2"/>
<dbReference type="Proteomes" id="UP000095645">
    <property type="component" value="Unassembled WGS sequence"/>
</dbReference>
<dbReference type="GO" id="GO:0003677">
    <property type="term" value="F:DNA binding"/>
    <property type="evidence" value="ECO:0007669"/>
    <property type="project" value="InterPro"/>
</dbReference>
<protein>
    <submittedName>
        <fullName evidence="2">Transposase IS200 like</fullName>
    </submittedName>
</protein>
<dbReference type="PANTHER" id="PTHR33360">
    <property type="entry name" value="TRANSPOSASE FOR INSERTION SEQUENCE ELEMENT IS200"/>
    <property type="match status" value="1"/>
</dbReference>
<proteinExistence type="predicted"/>
<dbReference type="GO" id="GO:0004803">
    <property type="term" value="F:transposase activity"/>
    <property type="evidence" value="ECO:0007669"/>
    <property type="project" value="InterPro"/>
</dbReference>
<dbReference type="SUPFAM" id="SSF143422">
    <property type="entry name" value="Transposase IS200-like"/>
    <property type="match status" value="1"/>
</dbReference>
<evidence type="ECO:0000259" key="1">
    <source>
        <dbReference type="Pfam" id="PF01797"/>
    </source>
</evidence>
<dbReference type="PANTHER" id="PTHR33360:SF2">
    <property type="entry name" value="TRANSPOSASE FOR INSERTION SEQUENCE ELEMENT IS200"/>
    <property type="match status" value="1"/>
</dbReference>
<evidence type="ECO:0000313" key="3">
    <source>
        <dbReference type="Proteomes" id="UP000095645"/>
    </source>
</evidence>
<dbReference type="InterPro" id="IPR036515">
    <property type="entry name" value="Transposase_17_sf"/>
</dbReference>
<feature type="domain" description="Transposase IS200-like" evidence="1">
    <location>
        <begin position="2"/>
        <end position="42"/>
    </location>
</feature>
<dbReference type="InterPro" id="IPR002686">
    <property type="entry name" value="Transposase_17"/>
</dbReference>
<reference evidence="2 3" key="1">
    <citation type="submission" date="2015-09" db="EMBL/GenBank/DDBJ databases">
        <authorList>
            <consortium name="Pathogen Informatics"/>
        </authorList>
    </citation>
    <scope>NUCLEOTIDE SEQUENCE [LARGE SCALE GENOMIC DNA]</scope>
    <source>
        <strain evidence="2 3">2789STDY5834861</strain>
    </source>
</reference>
<dbReference type="Pfam" id="PF01797">
    <property type="entry name" value="Y1_Tnp"/>
    <property type="match status" value="1"/>
</dbReference>
<dbReference type="EMBL" id="CYZP01000003">
    <property type="protein sequence ID" value="CUN54370.1"/>
    <property type="molecule type" value="Genomic_DNA"/>
</dbReference>
<dbReference type="Gene3D" id="3.30.70.1290">
    <property type="entry name" value="Transposase IS200-like"/>
    <property type="match status" value="1"/>
</dbReference>
<dbReference type="GO" id="GO:0006313">
    <property type="term" value="P:DNA transposition"/>
    <property type="evidence" value="ECO:0007669"/>
    <property type="project" value="InterPro"/>
</dbReference>
<organism evidence="2 3">
    <name type="scientific">Blautia obeum</name>
    <dbReference type="NCBI Taxonomy" id="40520"/>
    <lineage>
        <taxon>Bacteria</taxon>
        <taxon>Bacillati</taxon>
        <taxon>Bacillota</taxon>
        <taxon>Clostridia</taxon>
        <taxon>Lachnospirales</taxon>
        <taxon>Lachnospiraceae</taxon>
        <taxon>Blautia</taxon>
    </lineage>
</organism>
<evidence type="ECO:0000313" key="2">
    <source>
        <dbReference type="EMBL" id="CUN54370.1"/>
    </source>
</evidence>
<sequence>MIYDRHPELQSKWDKAFWARGYYVETIGNITDEAVQKYIKEQAEESRKEDSRSTAL</sequence>
<name>A0A173XSW2_9FIRM</name>
<gene>
    <name evidence="2" type="ORF">ERS852476_00414</name>
</gene>